<dbReference type="PIRSF" id="PIRSF000452">
    <property type="entry name" value="6-N-acetyltransf"/>
    <property type="match status" value="1"/>
</dbReference>
<evidence type="ECO:0000256" key="4">
    <source>
        <dbReference type="ARBA" id="ARBA00022679"/>
    </source>
</evidence>
<dbReference type="GO" id="GO:0047663">
    <property type="term" value="F:aminoglycoside 6'-N-acetyltransferase activity"/>
    <property type="evidence" value="ECO:0007669"/>
    <property type="project" value="UniProtKB-EC"/>
</dbReference>
<dbReference type="EC" id="2.3.1.82" evidence="2"/>
<dbReference type="InterPro" id="IPR016181">
    <property type="entry name" value="Acyl_CoA_acyltransferase"/>
</dbReference>
<dbReference type="NCBIfam" id="NF043067">
    <property type="entry name" value="AAC_6p_group_E"/>
    <property type="match status" value="1"/>
</dbReference>
<evidence type="ECO:0000256" key="7">
    <source>
        <dbReference type="ARBA" id="ARBA00029660"/>
    </source>
</evidence>
<gene>
    <name evidence="10" type="primary">aac(6')</name>
    <name evidence="10" type="ORF">ACFP56_05380</name>
</gene>
<evidence type="ECO:0000259" key="9">
    <source>
        <dbReference type="PROSITE" id="PS51186"/>
    </source>
</evidence>
<organism evidence="10 11">
    <name type="scientific">Paenibacillus septentrionalis</name>
    <dbReference type="NCBI Taxonomy" id="429342"/>
    <lineage>
        <taxon>Bacteria</taxon>
        <taxon>Bacillati</taxon>
        <taxon>Bacillota</taxon>
        <taxon>Bacilli</taxon>
        <taxon>Bacillales</taxon>
        <taxon>Paenibacillaceae</taxon>
        <taxon>Paenibacillus</taxon>
    </lineage>
</organism>
<comment type="caution">
    <text evidence="10">The sequence shown here is derived from an EMBL/GenBank/DDBJ whole genome shotgun (WGS) entry which is preliminary data.</text>
</comment>
<reference evidence="11" key="1">
    <citation type="journal article" date="2019" name="Int. J. Syst. Evol. Microbiol.">
        <title>The Global Catalogue of Microorganisms (GCM) 10K type strain sequencing project: providing services to taxonomists for standard genome sequencing and annotation.</title>
        <authorList>
            <consortium name="The Broad Institute Genomics Platform"/>
            <consortium name="The Broad Institute Genome Sequencing Center for Infectious Disease"/>
            <person name="Wu L."/>
            <person name="Ma J."/>
        </authorList>
    </citation>
    <scope>NUCLEOTIDE SEQUENCE [LARGE SCALE GENOMIC DNA]</scope>
    <source>
        <strain evidence="11">PCU 280</strain>
    </source>
</reference>
<keyword evidence="4 10" id="KW-0808">Transferase</keyword>
<evidence type="ECO:0000313" key="11">
    <source>
        <dbReference type="Proteomes" id="UP001596233"/>
    </source>
</evidence>
<evidence type="ECO:0000256" key="6">
    <source>
        <dbReference type="ARBA" id="ARBA00023315"/>
    </source>
</evidence>
<evidence type="ECO:0000256" key="5">
    <source>
        <dbReference type="ARBA" id="ARBA00023251"/>
    </source>
</evidence>
<comment type="subunit">
    <text evidence="1">Homodimer.</text>
</comment>
<keyword evidence="6 10" id="KW-0012">Acyltransferase</keyword>
<proteinExistence type="predicted"/>
<keyword evidence="5" id="KW-0046">Antibiotic resistance</keyword>
<evidence type="ECO:0000256" key="2">
    <source>
        <dbReference type="ARBA" id="ARBA00012888"/>
    </source>
</evidence>
<dbReference type="InterPro" id="IPR024170">
    <property type="entry name" value="Aminoglycoside_N6-AcTrfrase"/>
</dbReference>
<dbReference type="Gene3D" id="3.40.630.30">
    <property type="match status" value="1"/>
</dbReference>
<feature type="domain" description="N-acetyltransferase" evidence="9">
    <location>
        <begin position="1"/>
        <end position="148"/>
    </location>
</feature>
<keyword evidence="11" id="KW-1185">Reference proteome</keyword>
<dbReference type="SUPFAM" id="SSF55729">
    <property type="entry name" value="Acyl-CoA N-acyltransferases (Nat)"/>
    <property type="match status" value="1"/>
</dbReference>
<evidence type="ECO:0000256" key="3">
    <source>
        <dbReference type="ARBA" id="ARBA00017677"/>
    </source>
</evidence>
<comment type="catalytic activity">
    <reaction evidence="8">
        <text>kanamycin B + acetyl-CoA = N(6')-acetylkanamycin B + CoA + H(+)</text>
        <dbReference type="Rhea" id="RHEA:16449"/>
        <dbReference type="ChEBI" id="CHEBI:15378"/>
        <dbReference type="ChEBI" id="CHEBI:57287"/>
        <dbReference type="ChEBI" id="CHEBI:57288"/>
        <dbReference type="ChEBI" id="CHEBI:58390"/>
        <dbReference type="ChEBI" id="CHEBI:58549"/>
        <dbReference type="EC" id="2.3.1.82"/>
    </reaction>
</comment>
<dbReference type="Pfam" id="PF00583">
    <property type="entry name" value="Acetyltransf_1"/>
    <property type="match status" value="1"/>
</dbReference>
<protein>
    <recommendedName>
        <fullName evidence="3">Aminoglycoside N(6')-acetyltransferase type 1</fullName>
        <ecNumber evidence="2">2.3.1.82</ecNumber>
    </recommendedName>
    <alternativeName>
        <fullName evidence="7">Aminoglycoside resistance protein</fullName>
    </alternativeName>
</protein>
<evidence type="ECO:0000256" key="1">
    <source>
        <dbReference type="ARBA" id="ARBA00011738"/>
    </source>
</evidence>
<dbReference type="InterPro" id="IPR000182">
    <property type="entry name" value="GNAT_dom"/>
</dbReference>
<dbReference type="EMBL" id="JBHSTE010000002">
    <property type="protein sequence ID" value="MFC6332046.1"/>
    <property type="molecule type" value="Genomic_DNA"/>
</dbReference>
<evidence type="ECO:0000256" key="8">
    <source>
        <dbReference type="ARBA" id="ARBA00048923"/>
    </source>
</evidence>
<sequence>MNIVKADLTCLHQLTDLALKLWPHNTAEHLMPEFEALMHSEKDIVLLAEVEGTYAGFIHMSLRSDYVEGSDSSPVGYIEGIYVEEAYRNQGISRKLVESGEEWAVSLGCTQIASDTELHNTESQEFHKSIGFKEAGRIVAFIKDVHHS</sequence>
<dbReference type="PANTHER" id="PTHR43072:SF60">
    <property type="entry name" value="L-2,4-DIAMINOBUTYRIC ACID ACETYLTRANSFERASE"/>
    <property type="match status" value="1"/>
</dbReference>
<evidence type="ECO:0000313" key="10">
    <source>
        <dbReference type="EMBL" id="MFC6332046.1"/>
    </source>
</evidence>
<dbReference type="CDD" id="cd04301">
    <property type="entry name" value="NAT_SF"/>
    <property type="match status" value="1"/>
</dbReference>
<accession>A0ABW1V0R8</accession>
<dbReference type="RefSeq" id="WP_379231995.1">
    <property type="nucleotide sequence ID" value="NZ_JBHSTE010000002.1"/>
</dbReference>
<dbReference type="PROSITE" id="PS51186">
    <property type="entry name" value="GNAT"/>
    <property type="match status" value="1"/>
</dbReference>
<name>A0ABW1V0R8_9BACL</name>
<dbReference type="Proteomes" id="UP001596233">
    <property type="component" value="Unassembled WGS sequence"/>
</dbReference>
<dbReference type="PANTHER" id="PTHR43072">
    <property type="entry name" value="N-ACETYLTRANSFERASE"/>
    <property type="match status" value="1"/>
</dbReference>